<evidence type="ECO:0000256" key="5">
    <source>
        <dbReference type="ARBA" id="ARBA00022840"/>
    </source>
</evidence>
<dbReference type="FunFam" id="3.40.50.300:FF:000006">
    <property type="entry name" value="DNA-binding transcriptional regulator NtrC"/>
    <property type="match status" value="1"/>
</dbReference>
<dbReference type="SUPFAM" id="SSF46689">
    <property type="entry name" value="Homeodomain-like"/>
    <property type="match status" value="1"/>
</dbReference>
<dbReference type="Pfam" id="PF25601">
    <property type="entry name" value="AAA_lid_14"/>
    <property type="match status" value="1"/>
</dbReference>
<evidence type="ECO:0000256" key="10">
    <source>
        <dbReference type="ARBA" id="ARBA00023163"/>
    </source>
</evidence>
<dbReference type="AlphaFoldDB" id="A0A094WG18"/>
<evidence type="ECO:0000256" key="13">
    <source>
        <dbReference type="SAM" id="Coils"/>
    </source>
</evidence>
<comment type="subunit">
    <text evidence="2 12">Interacts with sigma-54.</text>
</comment>
<dbReference type="GO" id="GO:0003700">
    <property type="term" value="F:DNA-binding transcription factor activity"/>
    <property type="evidence" value="ECO:0007669"/>
    <property type="project" value="UniProtKB-UniRule"/>
</dbReference>
<proteinExistence type="predicted"/>
<dbReference type="GO" id="GO:0005524">
    <property type="term" value="F:ATP binding"/>
    <property type="evidence" value="ECO:0007669"/>
    <property type="project" value="UniProtKB-KW"/>
</dbReference>
<feature type="domain" description="Sigma-54 factor interaction" evidence="14">
    <location>
        <begin position="253"/>
        <end position="481"/>
    </location>
</feature>
<evidence type="ECO:0000313" key="15">
    <source>
        <dbReference type="EMBL" id="KGA94597.1"/>
    </source>
</evidence>
<keyword evidence="5" id="KW-0067">ATP-binding</keyword>
<organism evidence="15 16">
    <name type="scientific">Leptospirillum ferriphilum</name>
    <dbReference type="NCBI Taxonomy" id="178606"/>
    <lineage>
        <taxon>Bacteria</taxon>
        <taxon>Pseudomonadati</taxon>
        <taxon>Nitrospirota</taxon>
        <taxon>Nitrospiria</taxon>
        <taxon>Nitrospirales</taxon>
        <taxon>Nitrospiraceae</taxon>
        <taxon>Leptospirillum</taxon>
    </lineage>
</organism>
<dbReference type="PRINTS" id="PR01590">
    <property type="entry name" value="HTHFIS"/>
</dbReference>
<gene>
    <name evidence="15" type="ORF">LptCag_2027</name>
</gene>
<name>A0A094WG18_9BACT</name>
<evidence type="ECO:0000256" key="7">
    <source>
        <dbReference type="ARBA" id="ARBA00023015"/>
    </source>
</evidence>
<keyword evidence="9 12" id="KW-0010">Activator</keyword>
<dbReference type="InterPro" id="IPR003018">
    <property type="entry name" value="GAF"/>
</dbReference>
<comment type="caution">
    <text evidence="15">The sequence shown here is derived from an EMBL/GenBank/DDBJ whole genome shotgun (WGS) entry which is preliminary data.</text>
</comment>
<dbReference type="InterPro" id="IPR025943">
    <property type="entry name" value="Sigma_54_int_dom_ATP-bd_2"/>
</dbReference>
<dbReference type="PANTHER" id="PTHR32071:SF57">
    <property type="entry name" value="C4-DICARBOXYLATE TRANSPORT TRANSCRIPTIONAL REGULATORY PROTEIN DCTD"/>
    <property type="match status" value="1"/>
</dbReference>
<dbReference type="Gene3D" id="3.30.450.40">
    <property type="match status" value="1"/>
</dbReference>
<keyword evidence="6 12" id="KW-0902">Two-component regulatory system</keyword>
<dbReference type="GO" id="GO:0009399">
    <property type="term" value="P:nitrogen fixation"/>
    <property type="evidence" value="ECO:0007669"/>
    <property type="project" value="UniProtKB-UniRule"/>
</dbReference>
<accession>A0A094WG18</accession>
<evidence type="ECO:0000256" key="2">
    <source>
        <dbReference type="ARBA" id="ARBA00011135"/>
    </source>
</evidence>
<keyword evidence="8 12" id="KW-0238">DNA-binding</keyword>
<dbReference type="Gene3D" id="1.10.8.60">
    <property type="match status" value="1"/>
</dbReference>
<dbReference type="InterPro" id="IPR029016">
    <property type="entry name" value="GAF-like_dom_sf"/>
</dbReference>
<dbReference type="SUPFAM" id="SSF52540">
    <property type="entry name" value="P-loop containing nucleoside triphosphate hydrolases"/>
    <property type="match status" value="1"/>
</dbReference>
<evidence type="ECO:0000256" key="6">
    <source>
        <dbReference type="ARBA" id="ARBA00023012"/>
    </source>
</evidence>
<dbReference type="Gene3D" id="1.10.10.60">
    <property type="entry name" value="Homeodomain-like"/>
    <property type="match status" value="1"/>
</dbReference>
<keyword evidence="10 12" id="KW-0804">Transcription</keyword>
<dbReference type="InterPro" id="IPR002078">
    <property type="entry name" value="Sigma_54_int"/>
</dbReference>
<dbReference type="InterPro" id="IPR009057">
    <property type="entry name" value="Homeodomain-like_sf"/>
</dbReference>
<dbReference type="InterPro" id="IPR027417">
    <property type="entry name" value="P-loop_NTPase"/>
</dbReference>
<dbReference type="EMBL" id="JPGK01000002">
    <property type="protein sequence ID" value="KGA94597.1"/>
    <property type="molecule type" value="Genomic_DNA"/>
</dbReference>
<evidence type="ECO:0000256" key="9">
    <source>
        <dbReference type="ARBA" id="ARBA00023159"/>
    </source>
</evidence>
<dbReference type="InterPro" id="IPR025662">
    <property type="entry name" value="Sigma_54_int_dom_ATP-bd_1"/>
</dbReference>
<reference evidence="15 16" key="1">
    <citation type="submission" date="2014-06" db="EMBL/GenBank/DDBJ databases">
        <title>Draft genome sequence of iron oxidizing acidophile Leptospirillum ferriphilum DSM14647.</title>
        <authorList>
            <person name="Cardenas J.P."/>
            <person name="Lazcano M."/>
            <person name="Ossandon F.J."/>
            <person name="Corbett M."/>
            <person name="Holmes D.S."/>
            <person name="Watkin E."/>
        </authorList>
    </citation>
    <scope>NUCLEOTIDE SEQUENCE [LARGE SCALE GENOMIC DNA]</scope>
    <source>
        <strain evidence="15 16">DSM 14647</strain>
    </source>
</reference>
<dbReference type="Pfam" id="PF02954">
    <property type="entry name" value="HTH_8"/>
    <property type="match status" value="1"/>
</dbReference>
<evidence type="ECO:0000256" key="12">
    <source>
        <dbReference type="RuleBase" id="RU368029"/>
    </source>
</evidence>
<evidence type="ECO:0000256" key="11">
    <source>
        <dbReference type="ARBA" id="ARBA00023231"/>
    </source>
</evidence>
<dbReference type="GO" id="GO:0043565">
    <property type="term" value="F:sequence-specific DNA binding"/>
    <property type="evidence" value="ECO:0007669"/>
    <property type="project" value="InterPro"/>
</dbReference>
<dbReference type="InterPro" id="IPR002197">
    <property type="entry name" value="HTH_Fis"/>
</dbReference>
<sequence>MYRTLFWISLPGGLSENVFSGIMEKRQVSLQKRSGVPCLPHPLQKTHPRAQMNDNSKVIAELTAFFAISQELASSPDLDGALKRILEIMDEKLGLHRSSILLIESDSDELRTEIAHGLSEEEIRKGRFKEGEGITGAVLKTGDPIVVPDISREPRFLNRTGSRSERASRGKLAFLAVPLTFQARKVGVLSADCTIEPGSGNLDEELRVLTTISSIIAQAVILRKQFVEERKKLEERALRLEHHLKDRYSIEGWIGRSRIMQQISESIHLVAKSRATVLIMGESGTGKEVVAKAIHFNSPRSRRPFVQINCAAIPESLLESELFGHEKGAFTGAHVSRPGKFEQAHEGTLFLDEVGEISPAVQVKLLRVLQERVVERVGGTKTIPVDVRIIAATNRNLEEAIRKNQFREDLYYRLNVVPIYLPPLRQRKEDIPLLVNHFLGRFNQENGRSVTIFPEAISALIEHDWPGNVRELENTVERLVVMSQADSIDMTDVRRTLALFPSTLPHRREVEEKAASLVSGGGNGSYRKGESLLLPEAVSELERAKILDVLDRTGWIKTRAAALLGITPRQLGYRMMKYGIDPSPPYMKDVRPENPPNPSNL</sequence>
<dbReference type="GO" id="GO:0000160">
    <property type="term" value="P:phosphorelay signal transduction system"/>
    <property type="evidence" value="ECO:0007669"/>
    <property type="project" value="UniProtKB-UniRule"/>
</dbReference>
<dbReference type="InterPro" id="IPR003593">
    <property type="entry name" value="AAA+_ATPase"/>
</dbReference>
<comment type="function">
    <text evidence="1 12">Required for activation of most nif operons, which are directly involved in nitrogen fixation.</text>
</comment>
<evidence type="ECO:0000259" key="14">
    <source>
        <dbReference type="PROSITE" id="PS50045"/>
    </source>
</evidence>
<dbReference type="SMART" id="SM00065">
    <property type="entry name" value="GAF"/>
    <property type="match status" value="1"/>
</dbReference>
<dbReference type="PROSITE" id="PS50045">
    <property type="entry name" value="SIGMA54_INTERACT_4"/>
    <property type="match status" value="1"/>
</dbReference>
<evidence type="ECO:0000313" key="16">
    <source>
        <dbReference type="Proteomes" id="UP000029452"/>
    </source>
</evidence>
<dbReference type="NCBIfam" id="TIGR01817">
    <property type="entry name" value="nifA"/>
    <property type="match status" value="1"/>
</dbReference>
<evidence type="ECO:0000256" key="1">
    <source>
        <dbReference type="ARBA" id="ARBA00002167"/>
    </source>
</evidence>
<dbReference type="InterPro" id="IPR058031">
    <property type="entry name" value="AAA_lid_NorR"/>
</dbReference>
<evidence type="ECO:0000256" key="4">
    <source>
        <dbReference type="ARBA" id="ARBA00022741"/>
    </source>
</evidence>
<dbReference type="PROSITE" id="PS00688">
    <property type="entry name" value="SIGMA54_INTERACT_3"/>
    <property type="match status" value="1"/>
</dbReference>
<dbReference type="Pfam" id="PF00158">
    <property type="entry name" value="Sigma54_activat"/>
    <property type="match status" value="1"/>
</dbReference>
<keyword evidence="7 12" id="KW-0805">Transcription regulation</keyword>
<dbReference type="InterPro" id="IPR010113">
    <property type="entry name" value="Nif-specific_regulatory_prot"/>
</dbReference>
<dbReference type="SUPFAM" id="SSF55781">
    <property type="entry name" value="GAF domain-like"/>
    <property type="match status" value="1"/>
</dbReference>
<dbReference type="PROSITE" id="PS00676">
    <property type="entry name" value="SIGMA54_INTERACT_2"/>
    <property type="match status" value="1"/>
</dbReference>
<dbReference type="PANTHER" id="PTHR32071">
    <property type="entry name" value="TRANSCRIPTIONAL REGULATORY PROTEIN"/>
    <property type="match status" value="1"/>
</dbReference>
<dbReference type="SMART" id="SM00382">
    <property type="entry name" value="AAA"/>
    <property type="match status" value="1"/>
</dbReference>
<keyword evidence="4" id="KW-0547">Nucleotide-binding</keyword>
<keyword evidence="13" id="KW-0175">Coiled coil</keyword>
<dbReference type="FunFam" id="1.10.8.60:FF:000014">
    <property type="entry name" value="DNA-binding transcriptional regulator NtrC"/>
    <property type="match status" value="1"/>
</dbReference>
<dbReference type="Gene3D" id="3.40.50.300">
    <property type="entry name" value="P-loop containing nucleotide triphosphate hydrolases"/>
    <property type="match status" value="1"/>
</dbReference>
<feature type="coiled-coil region" evidence="13">
    <location>
        <begin position="216"/>
        <end position="243"/>
    </location>
</feature>
<protein>
    <recommendedName>
        <fullName evidence="3 12">Nif-specific regulatory protein</fullName>
    </recommendedName>
</protein>
<dbReference type="InterPro" id="IPR025944">
    <property type="entry name" value="Sigma_54_int_dom_CS"/>
</dbReference>
<dbReference type="Proteomes" id="UP000029452">
    <property type="component" value="Unassembled WGS sequence"/>
</dbReference>
<dbReference type="Pfam" id="PF01590">
    <property type="entry name" value="GAF"/>
    <property type="match status" value="1"/>
</dbReference>
<dbReference type="PATRIC" id="fig|178606.4.peg.561"/>
<keyword evidence="11 12" id="KW-0535">Nitrogen fixation</keyword>
<evidence type="ECO:0000256" key="8">
    <source>
        <dbReference type="ARBA" id="ARBA00023125"/>
    </source>
</evidence>
<evidence type="ECO:0000256" key="3">
    <source>
        <dbReference type="ARBA" id="ARBA00015308"/>
    </source>
</evidence>
<dbReference type="CDD" id="cd00009">
    <property type="entry name" value="AAA"/>
    <property type="match status" value="1"/>
</dbReference>
<dbReference type="PROSITE" id="PS00675">
    <property type="entry name" value="SIGMA54_INTERACT_1"/>
    <property type="match status" value="1"/>
</dbReference>